<evidence type="ECO:0000313" key="2">
    <source>
        <dbReference type="Proteomes" id="UP000828048"/>
    </source>
</evidence>
<comment type="caution">
    <text evidence="1">The sequence shown here is derived from an EMBL/GenBank/DDBJ whole genome shotgun (WGS) entry which is preliminary data.</text>
</comment>
<keyword evidence="2" id="KW-1185">Reference proteome</keyword>
<reference evidence="1 2" key="1">
    <citation type="journal article" date="2021" name="Hortic Res">
        <title>High-quality reference genome and annotation aids understanding of berry development for evergreen blueberry (Vaccinium darrowii).</title>
        <authorList>
            <person name="Yu J."/>
            <person name="Hulse-Kemp A.M."/>
            <person name="Babiker E."/>
            <person name="Staton M."/>
        </authorList>
    </citation>
    <scope>NUCLEOTIDE SEQUENCE [LARGE SCALE GENOMIC DNA]</scope>
    <source>
        <strain evidence="2">cv. NJ 8807/NJ 8810</strain>
        <tissue evidence="1">Young leaf</tissue>
    </source>
</reference>
<evidence type="ECO:0000313" key="1">
    <source>
        <dbReference type="EMBL" id="KAH7858056.1"/>
    </source>
</evidence>
<dbReference type="EMBL" id="CM037153">
    <property type="protein sequence ID" value="KAH7858056.1"/>
    <property type="molecule type" value="Genomic_DNA"/>
</dbReference>
<accession>A0ACB7YXA2</accession>
<sequence length="127" mass="14198">MGGAAILLSSKEQDKKIAQYELQHLVRISRAQDDQSYACIFQDEDIEGKTRTSMSTSIMNVAGVALKANMASLGPLVSPFTEQLRYGSSIIWKKTGLLGRRKFYTEFLEGFLPFLHTPWRKSCASCS</sequence>
<dbReference type="Proteomes" id="UP000828048">
    <property type="component" value="Chromosome 3"/>
</dbReference>
<name>A0ACB7YXA2_9ERIC</name>
<gene>
    <name evidence="1" type="ORF">Vadar_019542</name>
</gene>
<proteinExistence type="predicted"/>
<protein>
    <submittedName>
        <fullName evidence="1">Uncharacterized protein</fullName>
    </submittedName>
</protein>
<organism evidence="1 2">
    <name type="scientific">Vaccinium darrowii</name>
    <dbReference type="NCBI Taxonomy" id="229202"/>
    <lineage>
        <taxon>Eukaryota</taxon>
        <taxon>Viridiplantae</taxon>
        <taxon>Streptophyta</taxon>
        <taxon>Embryophyta</taxon>
        <taxon>Tracheophyta</taxon>
        <taxon>Spermatophyta</taxon>
        <taxon>Magnoliopsida</taxon>
        <taxon>eudicotyledons</taxon>
        <taxon>Gunneridae</taxon>
        <taxon>Pentapetalae</taxon>
        <taxon>asterids</taxon>
        <taxon>Ericales</taxon>
        <taxon>Ericaceae</taxon>
        <taxon>Vaccinioideae</taxon>
        <taxon>Vaccinieae</taxon>
        <taxon>Vaccinium</taxon>
    </lineage>
</organism>